<dbReference type="FunFam" id="2.130.10.10:FF:000178">
    <property type="entry name" value="WD repeat domain 3"/>
    <property type="match status" value="1"/>
</dbReference>
<organism evidence="16 17">
    <name type="scientific">Anabarilius grahami</name>
    <name type="common">Kanglang fish</name>
    <name type="synonym">Barilius grahami</name>
    <dbReference type="NCBI Taxonomy" id="495550"/>
    <lineage>
        <taxon>Eukaryota</taxon>
        <taxon>Metazoa</taxon>
        <taxon>Chordata</taxon>
        <taxon>Craniata</taxon>
        <taxon>Vertebrata</taxon>
        <taxon>Euteleostomi</taxon>
        <taxon>Actinopterygii</taxon>
        <taxon>Neopterygii</taxon>
        <taxon>Teleostei</taxon>
        <taxon>Ostariophysi</taxon>
        <taxon>Cypriniformes</taxon>
        <taxon>Xenocyprididae</taxon>
        <taxon>Xenocypridinae</taxon>
        <taxon>Xenocypridinae incertae sedis</taxon>
        <taxon>Anabarilius</taxon>
    </lineage>
</organism>
<name>A0A3N0YWQ1_ANAGA</name>
<feature type="repeat" description="WD" evidence="12">
    <location>
        <begin position="623"/>
        <end position="664"/>
    </location>
</feature>
<dbReference type="CDD" id="cd00200">
    <property type="entry name" value="WD40"/>
    <property type="match status" value="2"/>
</dbReference>
<feature type="coiled-coil region" evidence="13">
    <location>
        <begin position="751"/>
        <end position="781"/>
    </location>
</feature>
<evidence type="ECO:0000256" key="7">
    <source>
        <dbReference type="ARBA" id="ARBA00023242"/>
    </source>
</evidence>
<accession>A0A3N0YWQ1</accession>
<dbReference type="PROSITE" id="PS50082">
    <property type="entry name" value="WD_REPEATS_2"/>
    <property type="match status" value="8"/>
</dbReference>
<keyword evidence="5" id="KW-0677">Repeat</keyword>
<feature type="domain" description="Small-subunit processome Utp12" evidence="15">
    <location>
        <begin position="800"/>
        <end position="902"/>
    </location>
</feature>
<dbReference type="InterPro" id="IPR015943">
    <property type="entry name" value="WD40/YVTN_repeat-like_dom_sf"/>
</dbReference>
<dbReference type="GO" id="GO:0032040">
    <property type="term" value="C:small-subunit processome"/>
    <property type="evidence" value="ECO:0007669"/>
    <property type="project" value="TreeGrafter"/>
</dbReference>
<keyword evidence="13" id="KW-0175">Coiled coil</keyword>
<evidence type="ECO:0000256" key="1">
    <source>
        <dbReference type="ARBA" id="ARBA00004604"/>
    </source>
</evidence>
<feature type="compositionally biased region" description="Basic residues" evidence="14">
    <location>
        <begin position="315"/>
        <end position="324"/>
    </location>
</feature>
<comment type="caution">
    <text evidence="16">The sequence shown here is derived from an EMBL/GenBank/DDBJ whole genome shotgun (WGS) entry which is preliminary data.</text>
</comment>
<feature type="region of interest" description="Disordered" evidence="14">
    <location>
        <begin position="315"/>
        <end position="337"/>
    </location>
</feature>
<dbReference type="FunFam" id="2.130.10.10:FF:000177">
    <property type="entry name" value="WD repeat domain 3"/>
    <property type="match status" value="1"/>
</dbReference>
<gene>
    <name evidence="16" type="ORF">DPX16_21037</name>
</gene>
<evidence type="ECO:0000256" key="12">
    <source>
        <dbReference type="PROSITE-ProRule" id="PRU00221"/>
    </source>
</evidence>
<comment type="similarity">
    <text evidence="10">Belongs to the WD repeat WDR3/UTP12 family.</text>
</comment>
<keyword evidence="7" id="KW-0539">Nucleus</keyword>
<dbReference type="SUPFAM" id="SSF50978">
    <property type="entry name" value="WD40 repeat-like"/>
    <property type="match status" value="1"/>
</dbReference>
<dbReference type="PRINTS" id="PR00320">
    <property type="entry name" value="GPROTEINBRPT"/>
</dbReference>
<dbReference type="GO" id="GO:0030515">
    <property type="term" value="F:snoRNA binding"/>
    <property type="evidence" value="ECO:0007669"/>
    <property type="project" value="TreeGrafter"/>
</dbReference>
<evidence type="ECO:0000256" key="13">
    <source>
        <dbReference type="SAM" id="Coils"/>
    </source>
</evidence>
<dbReference type="FunFam" id="2.130.10.10:FF:000172">
    <property type="entry name" value="WD repeat domain 3"/>
    <property type="match status" value="1"/>
</dbReference>
<evidence type="ECO:0000256" key="8">
    <source>
        <dbReference type="ARBA" id="ARBA00035000"/>
    </source>
</evidence>
<dbReference type="GO" id="GO:0030490">
    <property type="term" value="P:maturation of SSU-rRNA"/>
    <property type="evidence" value="ECO:0007669"/>
    <property type="project" value="TreeGrafter"/>
</dbReference>
<dbReference type="InterPro" id="IPR007148">
    <property type="entry name" value="SSU_processome_Utp12"/>
</dbReference>
<evidence type="ECO:0000256" key="5">
    <source>
        <dbReference type="ARBA" id="ARBA00022737"/>
    </source>
</evidence>
<evidence type="ECO:0000256" key="2">
    <source>
        <dbReference type="ARBA" id="ARBA00022499"/>
    </source>
</evidence>
<dbReference type="Pfam" id="PF25173">
    <property type="entry name" value="Beta-prop_WDR3_1st"/>
    <property type="match status" value="1"/>
</dbReference>
<feature type="repeat" description="WD" evidence="12">
    <location>
        <begin position="665"/>
        <end position="697"/>
    </location>
</feature>
<dbReference type="PANTHER" id="PTHR19853">
    <property type="entry name" value="WD REPEAT CONTAINING PROTEIN 3 WDR3"/>
    <property type="match status" value="1"/>
</dbReference>
<dbReference type="EMBL" id="RJVU01020258">
    <property type="protein sequence ID" value="ROL50470.1"/>
    <property type="molecule type" value="Genomic_DNA"/>
</dbReference>
<evidence type="ECO:0000259" key="15">
    <source>
        <dbReference type="Pfam" id="PF04003"/>
    </source>
</evidence>
<feature type="repeat" description="WD" evidence="12">
    <location>
        <begin position="404"/>
        <end position="444"/>
    </location>
</feature>
<evidence type="ECO:0000256" key="4">
    <source>
        <dbReference type="ARBA" id="ARBA00022574"/>
    </source>
</evidence>
<proteinExistence type="inferred from homology"/>
<comment type="subunit">
    <text evidence="9">Part of the small subunit (SSU) processome, composed of more than 70 proteins and the RNA chaperone small nucleolar RNA (snoRNA) U3.</text>
</comment>
<evidence type="ECO:0000256" key="14">
    <source>
        <dbReference type="SAM" id="MobiDB-lite"/>
    </source>
</evidence>
<evidence type="ECO:0000256" key="6">
    <source>
        <dbReference type="ARBA" id="ARBA00022843"/>
    </source>
</evidence>
<evidence type="ECO:0000256" key="9">
    <source>
        <dbReference type="ARBA" id="ARBA00035020"/>
    </source>
</evidence>
<dbReference type="Proteomes" id="UP000281406">
    <property type="component" value="Unassembled WGS sequence"/>
</dbReference>
<evidence type="ECO:0000256" key="11">
    <source>
        <dbReference type="ARBA" id="ARBA00070105"/>
    </source>
</evidence>
<dbReference type="Pfam" id="PF25172">
    <property type="entry name" value="Beta-prop_WDR3_2nd"/>
    <property type="match status" value="1"/>
</dbReference>
<sequence length="938" mass="105863">MGLTKQYLRYVASAVFGVIGSQKANLAFVTLKGGEKGRYVAVGACEHVFIWDVRKAEKVLILEGKKHEVTYLCPSPDGVHIAVGYEDGGVRIFSLLNGESNISFSGHKSAVSVIRYDALGARLVTGSRDTDVIMWDIINECGLYRLKGHKDEVTQVLFLENKNLLITSSKDSFVKWWDLDTQHCFKTMVGHRSEVWGMVLLNQENRLLTGSADSELRAWDIRYIEEGKEVGEPQEKKVRTLLKDEEEDEEGLDEEPEERILSCKKFGSVLREARDRVVSLVTDAKAKVLACHGLDATLEVFTVLSEEEVQKKMDKKLKRAKKKAKSQEGGEDVPEPVVERKLSDEIQKLANIKASSKIRSMDCLMAPSGEMKLALLLQNNTVETYTLKTTEISPTGTKTSRLTLSGHRTDVRTLAFSSDNIAILSASGETVKVWNRSTLQVIRTMGCEYALCSLFVPGDRQIILGTKSGKIQIFDLASGSLLETTDAHEGALWSMCLSPDQRGIVTGGADKTVKFWDFELIKDQDSGNIKRLTVKHTRTLQLDEDVLCVRYSPDQRLLAVSLLDCTVKIFYTDTLKFFLSLYGHKLPVLCLDISHDSVLIATGSADRNVKIWGLDFGDCHRSMFAHDDSVMFLQFVPKTHLFFTAGKDRRIKQWDADKFEHIQTLEGHHREVWCLAISPNGDHIVSSSHDKSLRLWERTREPIILEEEKEMEREAEFEESLAKGDEPVVPGETKGEAEPAGKKTIETVKAAERIMEAIELYREESKKLEEHRAACEAAGKELPPPKMNPILVAFGNISPSRYVLEVMKKVRSSELEVSLLVLPFPYVPDLLQLFNGYVQQGLEVELVCRCLFFLLRVHFGQITSNQMLLSVIDELRTNTISKVREIRDVLGFNSAGLQFLQREIESKEDVMFFADATDRFEEKKRKRRKRERAVLTIA</sequence>
<dbReference type="AlphaFoldDB" id="A0A3N0YWQ1"/>
<evidence type="ECO:0000313" key="16">
    <source>
        <dbReference type="EMBL" id="ROL50470.1"/>
    </source>
</evidence>
<comment type="function">
    <text evidence="8">Part of the small subunit (SSU) processome, first precursor of the small eukaryotic ribosomal subunit. During the assembly of the SSU processome in the nucleolus, many ribosome biogenesis factors, an RNA chaperone and ribosomal proteins associate with the nascent pre-rRNA and work in concert to generate RNA folding, modifications, rearrangements and cleavage as well as targeted degradation of pre-ribosomal RNA by the RNA exosome.</text>
</comment>
<keyword evidence="6" id="KW-0832">Ubl conjugation</keyword>
<comment type="subcellular location">
    <subcellularLocation>
        <location evidence="1">Nucleus</location>
        <location evidence="1">Nucleolus</location>
    </subcellularLocation>
</comment>
<protein>
    <recommendedName>
        <fullName evidence="11">WD repeat-containing protein 3</fullName>
    </recommendedName>
</protein>
<dbReference type="PANTHER" id="PTHR19853:SF0">
    <property type="entry name" value="WD REPEAT-CONTAINING PROTEIN 3"/>
    <property type="match status" value="1"/>
</dbReference>
<dbReference type="InterPro" id="IPR020472">
    <property type="entry name" value="WD40_PAC1"/>
</dbReference>
<dbReference type="PROSITE" id="PS50294">
    <property type="entry name" value="WD_REPEATS_REGION"/>
    <property type="match status" value="7"/>
</dbReference>
<dbReference type="FunFam" id="2.130.10.10:FF:000307">
    <property type="entry name" value="WD repeat domain 3"/>
    <property type="match status" value="1"/>
</dbReference>
<dbReference type="Gene3D" id="2.130.10.10">
    <property type="entry name" value="YVTN repeat-like/Quinoprotein amine dehydrogenase"/>
    <property type="match status" value="4"/>
</dbReference>
<feature type="repeat" description="WD" evidence="12">
    <location>
        <begin position="581"/>
        <end position="622"/>
    </location>
</feature>
<evidence type="ECO:0000313" key="17">
    <source>
        <dbReference type="Proteomes" id="UP000281406"/>
    </source>
</evidence>
<dbReference type="InterPro" id="IPR051570">
    <property type="entry name" value="TBC1_cilium_biogenesis"/>
</dbReference>
<dbReference type="InterPro" id="IPR001680">
    <property type="entry name" value="WD40_rpt"/>
</dbReference>
<feature type="repeat" description="WD" evidence="12">
    <location>
        <begin position="146"/>
        <end position="187"/>
    </location>
</feature>
<keyword evidence="17" id="KW-1185">Reference proteome</keyword>
<keyword evidence="3" id="KW-0597">Phosphoprotein</keyword>
<keyword evidence="4 12" id="KW-0853">WD repeat</keyword>
<dbReference type="PROSITE" id="PS00678">
    <property type="entry name" value="WD_REPEATS_1"/>
    <property type="match status" value="3"/>
</dbReference>
<feature type="repeat" description="WD" evidence="12">
    <location>
        <begin position="104"/>
        <end position="137"/>
    </location>
</feature>
<feature type="repeat" description="WD" evidence="12">
    <location>
        <begin position="188"/>
        <end position="222"/>
    </location>
</feature>
<dbReference type="InterPro" id="IPR019775">
    <property type="entry name" value="WD40_repeat_CS"/>
</dbReference>
<evidence type="ECO:0000256" key="10">
    <source>
        <dbReference type="ARBA" id="ARBA00038229"/>
    </source>
</evidence>
<feature type="repeat" description="WD" evidence="12">
    <location>
        <begin position="485"/>
        <end position="519"/>
    </location>
</feature>
<dbReference type="InterPro" id="IPR036322">
    <property type="entry name" value="WD40_repeat_dom_sf"/>
</dbReference>
<keyword evidence="2" id="KW-1017">Isopeptide bond</keyword>
<dbReference type="Pfam" id="PF04003">
    <property type="entry name" value="Utp12"/>
    <property type="match status" value="1"/>
</dbReference>
<dbReference type="SUPFAM" id="SSF117289">
    <property type="entry name" value="Nucleoporin domain"/>
    <property type="match status" value="1"/>
</dbReference>
<dbReference type="GO" id="GO:0034388">
    <property type="term" value="C:Pwp2p-containing subcomplex of 90S preribosome"/>
    <property type="evidence" value="ECO:0007669"/>
    <property type="project" value="TreeGrafter"/>
</dbReference>
<dbReference type="SMART" id="SM00320">
    <property type="entry name" value="WD40"/>
    <property type="match status" value="11"/>
</dbReference>
<dbReference type="OrthoDB" id="407922at2759"/>
<reference evidence="16 17" key="1">
    <citation type="submission" date="2018-10" db="EMBL/GenBank/DDBJ databases">
        <title>Genome assembly for a Yunnan-Guizhou Plateau 3E fish, Anabarilius grahami (Regan), and its evolutionary and genetic applications.</title>
        <authorList>
            <person name="Jiang W."/>
        </authorList>
    </citation>
    <scope>NUCLEOTIDE SEQUENCE [LARGE SCALE GENOMIC DNA]</scope>
    <source>
        <strain evidence="16">AG-KIZ</strain>
        <tissue evidence="16">Muscle</tissue>
    </source>
</reference>
<evidence type="ECO:0000256" key="3">
    <source>
        <dbReference type="ARBA" id="ARBA00022553"/>
    </source>
</evidence>
<feature type="region of interest" description="Disordered" evidence="14">
    <location>
        <begin position="718"/>
        <end position="741"/>
    </location>
</feature>